<protein>
    <submittedName>
        <fullName evidence="2">DUF2721 domain-containing protein</fullName>
    </submittedName>
</protein>
<dbReference type="Proteomes" id="UP001497045">
    <property type="component" value="Unassembled WGS sequence"/>
</dbReference>
<feature type="transmembrane region" description="Helical" evidence="1">
    <location>
        <begin position="106"/>
        <end position="128"/>
    </location>
</feature>
<proteinExistence type="predicted"/>
<keyword evidence="1" id="KW-0812">Transmembrane</keyword>
<evidence type="ECO:0000313" key="3">
    <source>
        <dbReference type="Proteomes" id="UP001497045"/>
    </source>
</evidence>
<keyword evidence="3" id="KW-1185">Reference proteome</keyword>
<reference evidence="2 3" key="1">
    <citation type="submission" date="2024-04" db="EMBL/GenBank/DDBJ databases">
        <title>Aurantiacibacter sp. DGU6 16S ribosomal RNA gene Genome sequencing and assembly.</title>
        <authorList>
            <person name="Park S."/>
        </authorList>
    </citation>
    <scope>NUCLEOTIDE SEQUENCE [LARGE SCALE GENOMIC DNA]</scope>
    <source>
        <strain evidence="2 3">DGU6</strain>
    </source>
</reference>
<dbReference type="Pfam" id="PF11026">
    <property type="entry name" value="DUF2721"/>
    <property type="match status" value="1"/>
</dbReference>
<evidence type="ECO:0000256" key="1">
    <source>
        <dbReference type="SAM" id="Phobius"/>
    </source>
</evidence>
<comment type="caution">
    <text evidence="2">The sequence shown here is derived from an EMBL/GenBank/DDBJ whole genome shotgun (WGS) entry which is preliminary data.</text>
</comment>
<keyword evidence="1" id="KW-1133">Transmembrane helix</keyword>
<accession>A0ABU9IH49</accession>
<gene>
    <name evidence="2" type="ORF">AAEO60_12340</name>
</gene>
<dbReference type="EMBL" id="JBBYHV010000002">
    <property type="protein sequence ID" value="MEL1251457.1"/>
    <property type="molecule type" value="Genomic_DNA"/>
</dbReference>
<dbReference type="RefSeq" id="WP_341674010.1">
    <property type="nucleotide sequence ID" value="NZ_JBBYHV010000002.1"/>
</dbReference>
<feature type="transmembrane region" description="Helical" evidence="1">
    <location>
        <begin position="83"/>
        <end position="100"/>
    </location>
</feature>
<dbReference type="InterPro" id="IPR021279">
    <property type="entry name" value="DUF2721"/>
</dbReference>
<organism evidence="2 3">
    <name type="scientific">Aurantiacibacter gilvus</name>
    <dbReference type="NCBI Taxonomy" id="3139141"/>
    <lineage>
        <taxon>Bacteria</taxon>
        <taxon>Pseudomonadati</taxon>
        <taxon>Pseudomonadota</taxon>
        <taxon>Alphaproteobacteria</taxon>
        <taxon>Sphingomonadales</taxon>
        <taxon>Erythrobacteraceae</taxon>
        <taxon>Aurantiacibacter</taxon>
    </lineage>
</organism>
<keyword evidence="1" id="KW-0472">Membrane</keyword>
<name>A0ABU9IH49_9SPHN</name>
<feature type="transmembrane region" description="Helical" evidence="1">
    <location>
        <begin position="14"/>
        <end position="34"/>
    </location>
</feature>
<evidence type="ECO:0000313" key="2">
    <source>
        <dbReference type="EMBL" id="MEL1251457.1"/>
    </source>
</evidence>
<sequence length="154" mass="17068">MGVLGTDVMIAQTIQLALAPVFVLVAIGGIMNILSMRLGRVVDRSRELQELHGETSGSEHDKVVREIRSLDLRIVIIGRAMRLLVMASLSIGVTVVLLFLEEFAHVGLNPVAAGTFILAIGLFMWSLVQFLRETREATAALRIPEMYLERERDL</sequence>